<evidence type="ECO:0000256" key="10">
    <source>
        <dbReference type="SAM" id="MobiDB-lite"/>
    </source>
</evidence>
<dbReference type="PANTHER" id="PTHR48086">
    <property type="entry name" value="SODIUM/PROLINE SYMPORTER-RELATED"/>
    <property type="match status" value="1"/>
</dbReference>
<dbReference type="Proteomes" id="UP000183508">
    <property type="component" value="Unassembled WGS sequence"/>
</dbReference>
<feature type="transmembrane region" description="Helical" evidence="11">
    <location>
        <begin position="6"/>
        <end position="24"/>
    </location>
</feature>
<dbReference type="GO" id="GO:0006847">
    <property type="term" value="P:plasma membrane acetate transport"/>
    <property type="evidence" value="ECO:0007669"/>
    <property type="project" value="TreeGrafter"/>
</dbReference>
<feature type="transmembrane region" description="Helical" evidence="11">
    <location>
        <begin position="114"/>
        <end position="132"/>
    </location>
</feature>
<proteinExistence type="inferred from homology"/>
<keyword evidence="8 11" id="KW-0472">Membrane</keyword>
<feature type="transmembrane region" description="Helical" evidence="11">
    <location>
        <begin position="178"/>
        <end position="197"/>
    </location>
</feature>
<evidence type="ECO:0000256" key="2">
    <source>
        <dbReference type="ARBA" id="ARBA00006434"/>
    </source>
</evidence>
<keyword evidence="3" id="KW-0813">Transport</keyword>
<feature type="transmembrane region" description="Helical" evidence="11">
    <location>
        <begin position="315"/>
        <end position="344"/>
    </location>
</feature>
<dbReference type="InterPro" id="IPR050277">
    <property type="entry name" value="Sodium:Solute_Symporter"/>
</dbReference>
<dbReference type="GO" id="GO:0015293">
    <property type="term" value="F:symporter activity"/>
    <property type="evidence" value="ECO:0007669"/>
    <property type="project" value="UniProtKB-KW"/>
</dbReference>
<name>A0A1I7GZI0_9BACL</name>
<organism evidence="12 13">
    <name type="scientific">Alicyclobacillus macrosporangiidus</name>
    <dbReference type="NCBI Taxonomy" id="392015"/>
    <lineage>
        <taxon>Bacteria</taxon>
        <taxon>Bacillati</taxon>
        <taxon>Bacillota</taxon>
        <taxon>Bacilli</taxon>
        <taxon>Bacillales</taxon>
        <taxon>Alicyclobacillaceae</taxon>
        <taxon>Alicyclobacillus</taxon>
    </lineage>
</organism>
<comment type="subcellular location">
    <subcellularLocation>
        <location evidence="1">Cell membrane</location>
        <topology evidence="1">Multi-pass membrane protein</topology>
    </subcellularLocation>
</comment>
<evidence type="ECO:0000256" key="8">
    <source>
        <dbReference type="ARBA" id="ARBA00023136"/>
    </source>
</evidence>
<dbReference type="PANTHER" id="PTHR48086:SF6">
    <property type="entry name" value="CATION_ACETATE SYMPORTER ACTP"/>
    <property type="match status" value="1"/>
</dbReference>
<evidence type="ECO:0000256" key="11">
    <source>
        <dbReference type="SAM" id="Phobius"/>
    </source>
</evidence>
<evidence type="ECO:0000313" key="13">
    <source>
        <dbReference type="Proteomes" id="UP000183508"/>
    </source>
</evidence>
<dbReference type="InterPro" id="IPR038377">
    <property type="entry name" value="Na/Glc_symporter_sf"/>
</dbReference>
<dbReference type="GO" id="GO:0005886">
    <property type="term" value="C:plasma membrane"/>
    <property type="evidence" value="ECO:0007669"/>
    <property type="project" value="UniProtKB-SubCell"/>
</dbReference>
<keyword evidence="5 11" id="KW-0812">Transmembrane</keyword>
<dbReference type="CDD" id="cd11480">
    <property type="entry name" value="SLC5sbd_u4"/>
    <property type="match status" value="1"/>
</dbReference>
<feature type="transmembrane region" description="Helical" evidence="11">
    <location>
        <begin position="451"/>
        <end position="469"/>
    </location>
</feature>
<dbReference type="Pfam" id="PF00474">
    <property type="entry name" value="SSF"/>
    <property type="match status" value="1"/>
</dbReference>
<dbReference type="AlphaFoldDB" id="A0A1I7GZI0"/>
<evidence type="ECO:0000256" key="4">
    <source>
        <dbReference type="ARBA" id="ARBA00022475"/>
    </source>
</evidence>
<dbReference type="STRING" id="392015.SAMN05421543_103146"/>
<keyword evidence="4" id="KW-1003">Cell membrane</keyword>
<dbReference type="RefSeq" id="WP_074950012.1">
    <property type="nucleotide sequence ID" value="NZ_FPBV01000003.1"/>
</dbReference>
<evidence type="ECO:0000256" key="7">
    <source>
        <dbReference type="ARBA" id="ARBA00022989"/>
    </source>
</evidence>
<protein>
    <submittedName>
        <fullName evidence="12">Cation/acetate symporter</fullName>
    </submittedName>
</protein>
<evidence type="ECO:0000256" key="5">
    <source>
        <dbReference type="ARBA" id="ARBA00022692"/>
    </source>
</evidence>
<evidence type="ECO:0000256" key="6">
    <source>
        <dbReference type="ARBA" id="ARBA00022847"/>
    </source>
</evidence>
<feature type="transmembrane region" description="Helical" evidence="11">
    <location>
        <begin position="391"/>
        <end position="414"/>
    </location>
</feature>
<dbReference type="GO" id="GO:0015123">
    <property type="term" value="F:acetate transmembrane transporter activity"/>
    <property type="evidence" value="ECO:0007669"/>
    <property type="project" value="TreeGrafter"/>
</dbReference>
<dbReference type="PROSITE" id="PS50283">
    <property type="entry name" value="NA_SOLUT_SYMP_3"/>
    <property type="match status" value="1"/>
</dbReference>
<accession>A0A1I7GZI0</accession>
<evidence type="ECO:0000256" key="9">
    <source>
        <dbReference type="RuleBase" id="RU362091"/>
    </source>
</evidence>
<evidence type="ECO:0000256" key="1">
    <source>
        <dbReference type="ARBA" id="ARBA00004651"/>
    </source>
</evidence>
<reference evidence="13" key="1">
    <citation type="submission" date="2016-10" db="EMBL/GenBank/DDBJ databases">
        <authorList>
            <person name="Varghese N."/>
        </authorList>
    </citation>
    <scope>NUCLEOTIDE SEQUENCE [LARGE SCALE GENOMIC DNA]</scope>
    <source>
        <strain evidence="13">DSM 17980</strain>
    </source>
</reference>
<feature type="transmembrane region" description="Helical" evidence="11">
    <location>
        <begin position="228"/>
        <end position="250"/>
    </location>
</feature>
<feature type="transmembrane region" description="Helical" evidence="11">
    <location>
        <begin position="73"/>
        <end position="94"/>
    </location>
</feature>
<feature type="region of interest" description="Disordered" evidence="10">
    <location>
        <begin position="473"/>
        <end position="497"/>
    </location>
</feature>
<keyword evidence="7 11" id="KW-1133">Transmembrane helix</keyword>
<evidence type="ECO:0000313" key="12">
    <source>
        <dbReference type="EMBL" id="SFU53812.1"/>
    </source>
</evidence>
<feature type="transmembrane region" description="Helical" evidence="11">
    <location>
        <begin position="152"/>
        <end position="171"/>
    </location>
</feature>
<feature type="transmembrane region" description="Helical" evidence="11">
    <location>
        <begin position="365"/>
        <end position="385"/>
    </location>
</feature>
<dbReference type="Gene3D" id="1.20.1730.10">
    <property type="entry name" value="Sodium/glucose cotransporter"/>
    <property type="match status" value="1"/>
</dbReference>
<keyword evidence="13" id="KW-1185">Reference proteome</keyword>
<feature type="transmembrane region" description="Helical" evidence="11">
    <location>
        <begin position="271"/>
        <end position="295"/>
    </location>
</feature>
<dbReference type="EMBL" id="FPBV01000003">
    <property type="protein sequence ID" value="SFU53812.1"/>
    <property type="molecule type" value="Genomic_DNA"/>
</dbReference>
<dbReference type="InterPro" id="IPR001734">
    <property type="entry name" value="Na/solute_symporter"/>
</dbReference>
<evidence type="ECO:0000256" key="3">
    <source>
        <dbReference type="ARBA" id="ARBA00022448"/>
    </source>
</evidence>
<sequence length="497" mass="51933">MAADDLLFLLTVLAGTLMISYWSARSRHDTDRFYAASRGLTGVQNGLAISGDFISAASFLGVSSTVARWGFDGFLYGASFFASYLLLWTVAESVHRLGRYTLADALDSHFRRSWLRFATAVNTLIISVAYLIPQLVAAGELAQSLLGWPRTWAVWWIGLLMTLYVAVGGMVSTSWVQIVKSVLLLSTAALMALIVGARTGWNPAHLWRAAVAPDGGALLAPGRLYDTAWASLSVNVPLVLGTMGMPHILVRFLTVRGPTEVRRSLTTATSALGLFYLLVLVLGFAAAAFGASGASAGSDGSLAVIVLARRLGGPFLAAFVSAVAFATVLAVVTGLLITATGALAHDLLHRTFAWPPGDHRDPLTLARVCAVLLGLVATMAALLVHGPSITALVSLVFVWAAATNVPVLLCTFYWRRFTAAGALAGMASGAGVTAGWLLLHACAKAGGVSPGLWAIGAGAAGCLAGSLLWPGRSHAQPEREPQADAAKPYPTPPVGDG</sequence>
<feature type="transmembrane region" description="Helical" evidence="11">
    <location>
        <begin position="421"/>
        <end position="439"/>
    </location>
</feature>
<dbReference type="OrthoDB" id="9814523at2"/>
<comment type="similarity">
    <text evidence="2 9">Belongs to the sodium:solute symporter (SSF) (TC 2.A.21) family.</text>
</comment>
<gene>
    <name evidence="12" type="ORF">SAMN05421543_103146</name>
</gene>
<keyword evidence="6" id="KW-0769">Symport</keyword>